<evidence type="ECO:0008006" key="2">
    <source>
        <dbReference type="Google" id="ProtNLM"/>
    </source>
</evidence>
<dbReference type="SUPFAM" id="SSF47598">
    <property type="entry name" value="Ribbon-helix-helix"/>
    <property type="match status" value="1"/>
</dbReference>
<protein>
    <recommendedName>
        <fullName evidence="2">Ribbon-helix-helix protein CopG domain-containing protein</fullName>
    </recommendedName>
</protein>
<gene>
    <name evidence="1" type="ORF">S03H2_59221</name>
</gene>
<dbReference type="GO" id="GO:0006355">
    <property type="term" value="P:regulation of DNA-templated transcription"/>
    <property type="evidence" value="ECO:0007669"/>
    <property type="project" value="InterPro"/>
</dbReference>
<name>X1IFV4_9ZZZZ</name>
<evidence type="ECO:0000313" key="1">
    <source>
        <dbReference type="EMBL" id="GAH80587.1"/>
    </source>
</evidence>
<dbReference type="CDD" id="cd22231">
    <property type="entry name" value="RHH_NikR_HicB-like"/>
    <property type="match status" value="1"/>
</dbReference>
<comment type="caution">
    <text evidence="1">The sequence shown here is derived from an EMBL/GenBank/DDBJ whole genome shotgun (WGS) entry which is preliminary data.</text>
</comment>
<dbReference type="AlphaFoldDB" id="X1IFV4"/>
<proteinExistence type="predicted"/>
<reference evidence="1" key="1">
    <citation type="journal article" date="2014" name="Front. Microbiol.">
        <title>High frequency of phylogenetically diverse reductive dehalogenase-homologous genes in deep subseafloor sedimentary metagenomes.</title>
        <authorList>
            <person name="Kawai M."/>
            <person name="Futagami T."/>
            <person name="Toyoda A."/>
            <person name="Takaki Y."/>
            <person name="Nishi S."/>
            <person name="Hori S."/>
            <person name="Arai W."/>
            <person name="Tsubouchi T."/>
            <person name="Morono Y."/>
            <person name="Uchiyama I."/>
            <person name="Ito T."/>
            <person name="Fujiyama A."/>
            <person name="Inagaki F."/>
            <person name="Takami H."/>
        </authorList>
    </citation>
    <scope>NUCLEOTIDE SEQUENCE</scope>
    <source>
        <strain evidence="1">Expedition CK06-06</strain>
    </source>
</reference>
<organism evidence="1">
    <name type="scientific">marine sediment metagenome</name>
    <dbReference type="NCBI Taxonomy" id="412755"/>
    <lineage>
        <taxon>unclassified sequences</taxon>
        <taxon>metagenomes</taxon>
        <taxon>ecological metagenomes</taxon>
    </lineage>
</organism>
<accession>X1IFV4</accession>
<dbReference type="EMBL" id="BARU01038072">
    <property type="protein sequence ID" value="GAH80587.1"/>
    <property type="molecule type" value="Genomic_DNA"/>
</dbReference>
<sequence length="72" mass="8117">MSDKMVKKVFSVTLPGPYVKALDCLVKGGIYMDPQAAIRNALRRLFQYHGIKTFTDKGVKLKTKDDPPKCED</sequence>
<dbReference type="InterPro" id="IPR010985">
    <property type="entry name" value="Ribbon_hlx_hlx"/>
</dbReference>